<dbReference type="Proteomes" id="UP000887576">
    <property type="component" value="Unplaced"/>
</dbReference>
<accession>A0AC34QGQ0</accession>
<protein>
    <submittedName>
        <fullName evidence="2">Uncharacterized protein</fullName>
    </submittedName>
</protein>
<proteinExistence type="predicted"/>
<evidence type="ECO:0000313" key="1">
    <source>
        <dbReference type="Proteomes" id="UP000887576"/>
    </source>
</evidence>
<sequence length="132" mass="15047">MSETVSRGARHPAHRLRPQLGPKEAARQQFVSCFPGPDGQSEAAVSRRPTPAPGHPEGQLPCLDQHDRMGRQKRNRRVAGDANQEDPDRQRRSQDAAGHSLPHVRNQCVRRRKIQKQRHPRLSDRRNSDDTF</sequence>
<organism evidence="1 2">
    <name type="scientific">Panagrolaimus sp. JU765</name>
    <dbReference type="NCBI Taxonomy" id="591449"/>
    <lineage>
        <taxon>Eukaryota</taxon>
        <taxon>Metazoa</taxon>
        <taxon>Ecdysozoa</taxon>
        <taxon>Nematoda</taxon>
        <taxon>Chromadorea</taxon>
        <taxon>Rhabditida</taxon>
        <taxon>Tylenchina</taxon>
        <taxon>Panagrolaimomorpha</taxon>
        <taxon>Panagrolaimoidea</taxon>
        <taxon>Panagrolaimidae</taxon>
        <taxon>Panagrolaimus</taxon>
    </lineage>
</organism>
<name>A0AC34QGQ0_9BILA</name>
<reference evidence="2" key="1">
    <citation type="submission" date="2022-11" db="UniProtKB">
        <authorList>
            <consortium name="WormBaseParasite"/>
        </authorList>
    </citation>
    <scope>IDENTIFICATION</scope>
</reference>
<evidence type="ECO:0000313" key="2">
    <source>
        <dbReference type="WBParaSite" id="JU765_v2.g16099.t1"/>
    </source>
</evidence>
<dbReference type="WBParaSite" id="JU765_v2.g16099.t1">
    <property type="protein sequence ID" value="JU765_v2.g16099.t1"/>
    <property type="gene ID" value="JU765_v2.g16099"/>
</dbReference>